<dbReference type="SMART" id="SM00220">
    <property type="entry name" value="S_TKc"/>
    <property type="match status" value="1"/>
</dbReference>
<organism evidence="8">
    <name type="scientific">Ostreococcus sp. 'lucimarinus'</name>
    <dbReference type="NCBI Taxonomy" id="242159"/>
    <lineage>
        <taxon>Eukaryota</taxon>
        <taxon>Viridiplantae</taxon>
        <taxon>Chlorophyta</taxon>
        <taxon>Mamiellophyceae</taxon>
        <taxon>Mamiellales</taxon>
        <taxon>Bathycoccaceae</taxon>
        <taxon>Ostreococcus</taxon>
    </lineage>
</organism>
<protein>
    <recommendedName>
        <fullName evidence="7">Protein kinase domain-containing protein</fullName>
    </recommendedName>
</protein>
<dbReference type="GO" id="GO:0000914">
    <property type="term" value="P:phragmoplast assembly"/>
    <property type="evidence" value="ECO:0007669"/>
    <property type="project" value="InterPro"/>
</dbReference>
<gene>
    <name evidence="8" type="ORF">OLUC0939_LOCUS3634</name>
</gene>
<sequence>MPTREYQMSDYHTYEAIGKGKHSTVYKGRRKKSIQYFAMKSVEKGQRNRVMHEVQVMKAFSHENVLKFIACYETQNHLWLILEYCVGGDLLTLLSQDLKLPEPSIMTFARDMFVAARELHSKGLVHCDLKPSNMLLDEEGRIKICGFGLSRKVSTVVASSGTPTQLSRRGTPCYMAPEMFTQEGVHSYATDLWALGCVLYECATGRPPFTSTSLTSLIEQILEHEPAPLPAAYGTTFKNLVSGLLIKRPHARLTWDQVINHEFWTERGGQYLDDLGDLATLRLPLQPSFDALAAKLKSEDLAARLRMLGNARASGAVDVRDSFMPVLTQSLRDSVNVSRLSRIARSNLEREEVGSYAPSGAAAIEGDPLQVAAIHEDVELENPDAELNFTAPSGNDDLDVDMETEDVIIPSAPKTPPRGGRRGDDDYADENRAENFADPAESFGDEMQSDSDDATRIVLTPPTADAMLVDTRSPASTSRSLQTADDEFEETSSSMRRLAPLPAETPAVIGRTESRMPSLAARNDVLAKSVDYDKFKKLCTHSTDLTVRPIVSNHRIEVVKDAPHDPEKLPFKELSVDKMLATSQSELEAFLTRIYRSVAHPSNVQEKVNTLAYFETLCTEASSANVLANSSLMSMFVRVLGSSKSPPLKIKLCSIMGLLMRHATHISDEFAKSEAAKVLAGTMSDENSRVRRRAMAALGELSFYVATQQRPDASQVWGITDSVIEVFIKTLEEEEDEITKHYACKSIENIVSHEGSTWIQDAFAECRVVSVLFSIATNDAVDDQLRGTSASALARIVRLKSETLHPLVGEEDCDGSNARDGLVKMLRDRERKVQQAALNVLCRALVDEKSRLIATIMEVQTLLPILAGLYERSQTPIIKAKSLLAMALLIRAHPKWLQSLCKARVLPMLDRQPTQMDPYLQECFDTFVTTVVALVPVVNTGILQYVERSLSTGLSSENAMRPQAFELFPVLIHLLQSTVMRPKVLTSAFVIDIAKYIRAAEAEEDYPGRDELRVGVMALLETCAQCTNELIHKVDALTRHLLPALCDLLEGSAHVETRFLALKLIYELLLPLRLDLDIATQSGLDRKVVAHHLDQLLMQDLFPMCPALIDSEDPIPLYALKLLSGTLEIEPALCREIIALGLAPRFFEFLSLEHTNNNEHNIHLCLALARCKALSTQSLWDFDAPAKVAQVCAYSYERNVTQFVEPALGIAATLLRRAAADAPRAAGDAVPSEITPLLEVAPTLRRLAATIPDGALARDITHSLDTFNAH</sequence>
<dbReference type="EMBL" id="HBDX01004224">
    <property type="protein sequence ID" value="CAD8222910.1"/>
    <property type="molecule type" value="Transcribed_RNA"/>
</dbReference>
<feature type="domain" description="Protein kinase" evidence="7">
    <location>
        <begin position="11"/>
        <end position="264"/>
    </location>
</feature>
<dbReference type="SUPFAM" id="SSF48371">
    <property type="entry name" value="ARM repeat"/>
    <property type="match status" value="2"/>
</dbReference>
<evidence type="ECO:0000256" key="4">
    <source>
        <dbReference type="ARBA" id="ARBA00022840"/>
    </source>
</evidence>
<proteinExistence type="predicted"/>
<accession>A0A7R9XRR1</accession>
<dbReference type="PROSITE" id="PS00108">
    <property type="entry name" value="PROTEIN_KINASE_ST"/>
    <property type="match status" value="1"/>
</dbReference>
<dbReference type="InterPro" id="IPR016024">
    <property type="entry name" value="ARM-type_fold"/>
</dbReference>
<evidence type="ECO:0000256" key="1">
    <source>
        <dbReference type="ARBA" id="ARBA00022679"/>
    </source>
</evidence>
<evidence type="ECO:0000313" key="8">
    <source>
        <dbReference type="EMBL" id="CAD8222910.1"/>
    </source>
</evidence>
<dbReference type="Pfam" id="PF00069">
    <property type="entry name" value="Pkinase"/>
    <property type="match status" value="1"/>
</dbReference>
<evidence type="ECO:0000256" key="6">
    <source>
        <dbReference type="SAM" id="MobiDB-lite"/>
    </source>
</evidence>
<dbReference type="Pfam" id="PF23606">
    <property type="entry name" value="HEAT_ULK4"/>
    <property type="match status" value="1"/>
</dbReference>
<dbReference type="Gene3D" id="1.10.510.10">
    <property type="entry name" value="Transferase(Phosphotransferase) domain 1"/>
    <property type="match status" value="1"/>
</dbReference>
<evidence type="ECO:0000256" key="5">
    <source>
        <dbReference type="PROSITE-ProRule" id="PRU10141"/>
    </source>
</evidence>
<dbReference type="InterPro" id="IPR056980">
    <property type="entry name" value="ARM_RUK"/>
</dbReference>
<dbReference type="PROSITE" id="PS00107">
    <property type="entry name" value="PROTEIN_KINASE_ATP"/>
    <property type="match status" value="1"/>
</dbReference>
<dbReference type="PANTHER" id="PTHR46562:SF1">
    <property type="entry name" value="SERINE_THREONINE-PROTEIN KINASE ULK4"/>
    <property type="match status" value="1"/>
</dbReference>
<dbReference type="InterPro" id="IPR011989">
    <property type="entry name" value="ARM-like"/>
</dbReference>
<keyword evidence="1" id="KW-0808">Transferase</keyword>
<dbReference type="GO" id="GO:0004672">
    <property type="term" value="F:protein kinase activity"/>
    <property type="evidence" value="ECO:0007669"/>
    <property type="project" value="InterPro"/>
</dbReference>
<dbReference type="InterPro" id="IPR056981">
    <property type="entry name" value="HEAT_ULK4_RUNKEL"/>
</dbReference>
<dbReference type="GO" id="GO:0008017">
    <property type="term" value="F:microtubule binding"/>
    <property type="evidence" value="ECO:0007669"/>
    <property type="project" value="InterPro"/>
</dbReference>
<dbReference type="CDD" id="cd14010">
    <property type="entry name" value="STKc_ULK4"/>
    <property type="match status" value="1"/>
</dbReference>
<dbReference type="InterPro" id="IPR011009">
    <property type="entry name" value="Kinase-like_dom_sf"/>
</dbReference>
<dbReference type="InterPro" id="IPR017441">
    <property type="entry name" value="Protein_kinase_ATP_BS"/>
</dbReference>
<evidence type="ECO:0000256" key="2">
    <source>
        <dbReference type="ARBA" id="ARBA00022741"/>
    </source>
</evidence>
<reference evidence="8" key="1">
    <citation type="submission" date="2021-01" db="EMBL/GenBank/DDBJ databases">
        <authorList>
            <person name="Corre E."/>
            <person name="Pelletier E."/>
            <person name="Niang G."/>
            <person name="Scheremetjew M."/>
            <person name="Finn R."/>
            <person name="Kale V."/>
            <person name="Holt S."/>
            <person name="Cochrane G."/>
            <person name="Meng A."/>
            <person name="Brown T."/>
            <person name="Cohen L."/>
        </authorList>
    </citation>
    <scope>NUCLEOTIDE SEQUENCE</scope>
    <source>
        <strain evidence="8">Clade-A-BCC118000</strain>
    </source>
</reference>
<evidence type="ECO:0000259" key="7">
    <source>
        <dbReference type="PROSITE" id="PS50011"/>
    </source>
</evidence>
<keyword evidence="3" id="KW-0418">Kinase</keyword>
<dbReference type="PANTHER" id="PTHR46562">
    <property type="entry name" value="SERINE/THREONINE-KINASE ULK4-LIKE PROTEIN-RELATED"/>
    <property type="match status" value="1"/>
</dbReference>
<dbReference type="AlphaFoldDB" id="A0A7R9XRR1"/>
<evidence type="ECO:0000256" key="3">
    <source>
        <dbReference type="ARBA" id="ARBA00022777"/>
    </source>
</evidence>
<dbReference type="GO" id="GO:0005524">
    <property type="term" value="F:ATP binding"/>
    <property type="evidence" value="ECO:0007669"/>
    <property type="project" value="UniProtKB-UniRule"/>
</dbReference>
<dbReference type="Gene3D" id="1.25.10.10">
    <property type="entry name" value="Leucine-rich Repeat Variant"/>
    <property type="match status" value="1"/>
</dbReference>
<feature type="binding site" evidence="5">
    <location>
        <position position="40"/>
    </location>
    <ligand>
        <name>ATP</name>
        <dbReference type="ChEBI" id="CHEBI:30616"/>
    </ligand>
</feature>
<keyword evidence="2 5" id="KW-0547">Nucleotide-binding</keyword>
<feature type="region of interest" description="Disordered" evidence="6">
    <location>
        <begin position="407"/>
        <end position="429"/>
    </location>
</feature>
<dbReference type="InterPro" id="IPR044591">
    <property type="entry name" value="RUK"/>
</dbReference>
<dbReference type="PROSITE" id="PS50011">
    <property type="entry name" value="PROTEIN_KINASE_DOM"/>
    <property type="match status" value="1"/>
</dbReference>
<name>A0A7R9XRR1_9CHLO</name>
<dbReference type="Pfam" id="PF24970">
    <property type="entry name" value="ARM_RUK"/>
    <property type="match status" value="1"/>
</dbReference>
<dbReference type="InterPro" id="IPR008271">
    <property type="entry name" value="Ser/Thr_kinase_AS"/>
</dbReference>
<keyword evidence="4 5" id="KW-0067">ATP-binding</keyword>
<dbReference type="InterPro" id="IPR000719">
    <property type="entry name" value="Prot_kinase_dom"/>
</dbReference>
<dbReference type="SUPFAM" id="SSF56112">
    <property type="entry name" value="Protein kinase-like (PK-like)"/>
    <property type="match status" value="1"/>
</dbReference>